<dbReference type="EMBL" id="JAMDLW010000021">
    <property type="protein sequence ID" value="MCY9521169.1"/>
    <property type="molecule type" value="Genomic_DNA"/>
</dbReference>
<evidence type="ECO:0000259" key="1">
    <source>
        <dbReference type="Pfam" id="PF22790"/>
    </source>
</evidence>
<evidence type="ECO:0000313" key="3">
    <source>
        <dbReference type="Proteomes" id="UP001207626"/>
    </source>
</evidence>
<evidence type="ECO:0000313" key="2">
    <source>
        <dbReference type="EMBL" id="MCY9521169.1"/>
    </source>
</evidence>
<feature type="domain" description="YkoP-like" evidence="1">
    <location>
        <begin position="2"/>
        <end position="180"/>
    </location>
</feature>
<name>A0ABT4DV08_9BACL</name>
<organism evidence="2 3">
    <name type="scientific">Paenibacillus apiarius</name>
    <dbReference type="NCBI Taxonomy" id="46240"/>
    <lineage>
        <taxon>Bacteria</taxon>
        <taxon>Bacillati</taxon>
        <taxon>Bacillota</taxon>
        <taxon>Bacilli</taxon>
        <taxon>Bacillales</taxon>
        <taxon>Paenibacillaceae</taxon>
        <taxon>Paenibacillus</taxon>
    </lineage>
</organism>
<dbReference type="Pfam" id="PF22790">
    <property type="entry name" value="YkoP"/>
    <property type="match status" value="1"/>
</dbReference>
<protein>
    <recommendedName>
        <fullName evidence="1">YkoP-like domain-containing protein</fullName>
    </recommendedName>
</protein>
<accession>A0ABT4DV08</accession>
<keyword evidence="3" id="KW-1185">Reference proteome</keyword>
<comment type="caution">
    <text evidence="2">The sequence shown here is derived from an EMBL/GenBank/DDBJ whole genome shotgun (WGS) entry which is preliminary data.</text>
</comment>
<dbReference type="InterPro" id="IPR054467">
    <property type="entry name" value="YkoP-like_dom"/>
</dbReference>
<dbReference type="Proteomes" id="UP001207626">
    <property type="component" value="Unassembled WGS sequence"/>
</dbReference>
<reference evidence="2 3" key="1">
    <citation type="submission" date="2022-05" db="EMBL/GenBank/DDBJ databases">
        <title>Genome Sequencing of Bee-Associated Microbes.</title>
        <authorList>
            <person name="Dunlap C."/>
        </authorList>
    </citation>
    <scope>NUCLEOTIDE SEQUENCE [LARGE SCALE GENOMIC DNA]</scope>
    <source>
        <strain evidence="2 3">NRRL NRS-1438</strain>
    </source>
</reference>
<proteinExistence type="predicted"/>
<sequence length="184" mass="21396">MKMYLLSIWNILDPIYYSLSRLTYIDRATPNIFRVRLLCYKGRDITLTDGTCIKNNDLLVKIHLYNLRLLKEILPLNNPVKKGRIISRSVEQSLPGVCRYIQMHPKSNEIKGIIGVTMLHRGCRQLGFDVANIHNPLYRAFKWITLMPIHFLSVSKPVKTLRKQKPKYLVMSAEMLAKKYGCDC</sequence>
<gene>
    <name evidence="2" type="ORF">M5X09_16075</name>
</gene>